<evidence type="ECO:0000259" key="2">
    <source>
        <dbReference type="PROSITE" id="PS50943"/>
    </source>
</evidence>
<dbReference type="PANTHER" id="PTHR36924:SF1">
    <property type="entry name" value="ANTITOXIN HIGA-1"/>
    <property type="match status" value="1"/>
</dbReference>
<dbReference type="PANTHER" id="PTHR36924">
    <property type="entry name" value="ANTITOXIN HIGA-1"/>
    <property type="match status" value="1"/>
</dbReference>
<keyword evidence="1" id="KW-0238">DNA-binding</keyword>
<dbReference type="Pfam" id="PF01381">
    <property type="entry name" value="HTH_3"/>
    <property type="match status" value="1"/>
</dbReference>
<evidence type="ECO:0000313" key="4">
    <source>
        <dbReference type="Proteomes" id="UP000532440"/>
    </source>
</evidence>
<feature type="domain" description="HTH cro/C1-type" evidence="2">
    <location>
        <begin position="39"/>
        <end position="86"/>
    </location>
</feature>
<protein>
    <submittedName>
        <fullName evidence="3">Addiction module HigA family antidote</fullName>
    </submittedName>
</protein>
<dbReference type="CDD" id="cd00093">
    <property type="entry name" value="HTH_XRE"/>
    <property type="match status" value="1"/>
</dbReference>
<organism evidence="3 4">
    <name type="scientific">Quisquiliibacterium transsilvanicum</name>
    <dbReference type="NCBI Taxonomy" id="1549638"/>
    <lineage>
        <taxon>Bacteria</taxon>
        <taxon>Pseudomonadati</taxon>
        <taxon>Pseudomonadota</taxon>
        <taxon>Betaproteobacteria</taxon>
        <taxon>Burkholderiales</taxon>
        <taxon>Burkholderiaceae</taxon>
        <taxon>Quisquiliibacterium</taxon>
    </lineage>
</organism>
<dbReference type="NCBIfam" id="TIGR02607">
    <property type="entry name" value="antidote_HigA"/>
    <property type="match status" value="1"/>
</dbReference>
<dbReference type="SUPFAM" id="SSF47413">
    <property type="entry name" value="lambda repressor-like DNA-binding domains"/>
    <property type="match status" value="1"/>
</dbReference>
<proteinExistence type="predicted"/>
<dbReference type="Proteomes" id="UP000532440">
    <property type="component" value="Unassembled WGS sequence"/>
</dbReference>
<name>A0A7W8HKQ1_9BURK</name>
<accession>A0A7W8HKQ1</accession>
<dbReference type="InterPro" id="IPR001387">
    <property type="entry name" value="Cro/C1-type_HTH"/>
</dbReference>
<sequence length="115" mass="12884">MSIKRSELRTQHYEDVATGRRLGAVHPGHVLLTEFIEPLGITRYRVAKSIGVQQRRIDEICTGERAVTADTAVRLGLAFGVDPQFWLNLQAQYDIETIEREQGARLAAEVRPIAA</sequence>
<dbReference type="Gene3D" id="1.10.260.40">
    <property type="entry name" value="lambda repressor-like DNA-binding domains"/>
    <property type="match status" value="1"/>
</dbReference>
<dbReference type="PROSITE" id="PS50943">
    <property type="entry name" value="HTH_CROC1"/>
    <property type="match status" value="1"/>
</dbReference>
<reference evidence="3 4" key="1">
    <citation type="submission" date="2020-08" db="EMBL/GenBank/DDBJ databases">
        <title>Genomic Encyclopedia of Type Strains, Phase IV (KMG-IV): sequencing the most valuable type-strain genomes for metagenomic binning, comparative biology and taxonomic classification.</title>
        <authorList>
            <person name="Goeker M."/>
        </authorList>
    </citation>
    <scope>NUCLEOTIDE SEQUENCE [LARGE SCALE GENOMIC DNA]</scope>
    <source>
        <strain evidence="3 4">DSM 29781</strain>
    </source>
</reference>
<gene>
    <name evidence="3" type="ORF">HNQ70_003906</name>
</gene>
<evidence type="ECO:0000313" key="3">
    <source>
        <dbReference type="EMBL" id="MBB5273874.1"/>
    </source>
</evidence>
<comment type="caution">
    <text evidence="3">The sequence shown here is derived from an EMBL/GenBank/DDBJ whole genome shotgun (WGS) entry which is preliminary data.</text>
</comment>
<dbReference type="InterPro" id="IPR013430">
    <property type="entry name" value="Toxin_antidote_HigA"/>
</dbReference>
<keyword evidence="4" id="KW-1185">Reference proteome</keyword>
<dbReference type="GO" id="GO:0003677">
    <property type="term" value="F:DNA binding"/>
    <property type="evidence" value="ECO:0007669"/>
    <property type="project" value="UniProtKB-KW"/>
</dbReference>
<evidence type="ECO:0000256" key="1">
    <source>
        <dbReference type="ARBA" id="ARBA00023125"/>
    </source>
</evidence>
<dbReference type="AlphaFoldDB" id="A0A7W8HKQ1"/>
<dbReference type="RefSeq" id="WP_183970730.1">
    <property type="nucleotide sequence ID" value="NZ_BAABEW010000005.1"/>
</dbReference>
<dbReference type="SMART" id="SM00530">
    <property type="entry name" value="HTH_XRE"/>
    <property type="match status" value="1"/>
</dbReference>
<dbReference type="EMBL" id="JACHGB010000009">
    <property type="protein sequence ID" value="MBB5273874.1"/>
    <property type="molecule type" value="Genomic_DNA"/>
</dbReference>
<dbReference type="InterPro" id="IPR010982">
    <property type="entry name" value="Lambda_DNA-bd_dom_sf"/>
</dbReference>